<comment type="subcellular location">
    <subcellularLocation>
        <location evidence="1 7">Cytoplasm</location>
    </subcellularLocation>
</comment>
<dbReference type="SUPFAM" id="SSF54762">
    <property type="entry name" value="Signal recognition particle alu RNA binding heterodimer, SRP9/14"/>
    <property type="match status" value="1"/>
</dbReference>
<feature type="region of interest" description="Disordered" evidence="8">
    <location>
        <begin position="36"/>
        <end position="61"/>
    </location>
</feature>
<dbReference type="InterPro" id="IPR009018">
    <property type="entry name" value="Signal_recog_particle_SRP9/14"/>
</dbReference>
<keyword evidence="10" id="KW-1185">Reference proteome</keyword>
<gene>
    <name evidence="9" type="ORF">LIPSTDRAFT_480</name>
</gene>
<dbReference type="STRING" id="675824.A0A1E3QFT7"/>
<dbReference type="GO" id="GO:0008312">
    <property type="term" value="F:7S RNA binding"/>
    <property type="evidence" value="ECO:0007669"/>
    <property type="project" value="UniProtKB-UniRule"/>
</dbReference>
<dbReference type="EMBL" id="KV454289">
    <property type="protein sequence ID" value="ODQ76556.1"/>
    <property type="molecule type" value="Genomic_DNA"/>
</dbReference>
<evidence type="ECO:0000256" key="8">
    <source>
        <dbReference type="SAM" id="MobiDB-lite"/>
    </source>
</evidence>
<evidence type="ECO:0000256" key="1">
    <source>
        <dbReference type="ARBA" id="ARBA00004496"/>
    </source>
</evidence>
<comment type="function">
    <text evidence="7">Component of the signal recognition particle (SRP) complex, a ribonucleoprotein complex that mediates the cotranslational targeting of secretory and membrane proteins to the endoplasmic reticulum (ER).</text>
</comment>
<dbReference type="GO" id="GO:0005786">
    <property type="term" value="C:signal recognition particle, endoplasmic reticulum targeting"/>
    <property type="evidence" value="ECO:0007669"/>
    <property type="project" value="UniProtKB-UniRule"/>
</dbReference>
<name>A0A1E3QFT7_LIPST</name>
<keyword evidence="4 7" id="KW-0694">RNA-binding</keyword>
<evidence type="ECO:0000256" key="7">
    <source>
        <dbReference type="RuleBase" id="RU368100"/>
    </source>
</evidence>
<comment type="subunit">
    <text evidence="7">Component of a fungal signal recognition particle (SRP) complex that consists of a 7SL RNA molecule (scR1) and at least six protein subunits: SRP72, SRP68, SRP54, SEC65, SRP21 and SRP14.</text>
</comment>
<dbReference type="OrthoDB" id="19209at2759"/>
<proteinExistence type="inferred from homology"/>
<feature type="compositionally biased region" description="Basic and acidic residues" evidence="8">
    <location>
        <begin position="36"/>
        <end position="46"/>
    </location>
</feature>
<keyword evidence="3 7" id="KW-0963">Cytoplasm</keyword>
<dbReference type="AlphaFoldDB" id="A0A1E3QFT7"/>
<feature type="compositionally biased region" description="Basic residues" evidence="8">
    <location>
        <begin position="109"/>
        <end position="124"/>
    </location>
</feature>
<reference evidence="9 10" key="1">
    <citation type="journal article" date="2016" name="Proc. Natl. Acad. Sci. U.S.A.">
        <title>Comparative genomics of biotechnologically important yeasts.</title>
        <authorList>
            <person name="Riley R."/>
            <person name="Haridas S."/>
            <person name="Wolfe K.H."/>
            <person name="Lopes M.R."/>
            <person name="Hittinger C.T."/>
            <person name="Goeker M."/>
            <person name="Salamov A.A."/>
            <person name="Wisecaver J.H."/>
            <person name="Long T.M."/>
            <person name="Calvey C.H."/>
            <person name="Aerts A.L."/>
            <person name="Barry K.W."/>
            <person name="Choi C."/>
            <person name="Clum A."/>
            <person name="Coughlan A.Y."/>
            <person name="Deshpande S."/>
            <person name="Douglass A.P."/>
            <person name="Hanson S.J."/>
            <person name="Klenk H.-P."/>
            <person name="LaButti K.M."/>
            <person name="Lapidus A."/>
            <person name="Lindquist E.A."/>
            <person name="Lipzen A.M."/>
            <person name="Meier-Kolthoff J.P."/>
            <person name="Ohm R.A."/>
            <person name="Otillar R.P."/>
            <person name="Pangilinan J.L."/>
            <person name="Peng Y."/>
            <person name="Rokas A."/>
            <person name="Rosa C.A."/>
            <person name="Scheuner C."/>
            <person name="Sibirny A.A."/>
            <person name="Slot J.C."/>
            <person name="Stielow J.B."/>
            <person name="Sun H."/>
            <person name="Kurtzman C.P."/>
            <person name="Blackwell M."/>
            <person name="Grigoriev I.V."/>
            <person name="Jeffries T.W."/>
        </authorList>
    </citation>
    <scope>NUCLEOTIDE SEQUENCE [LARGE SCALE GENOMIC DNA]</scope>
    <source>
        <strain evidence="9 10">NRRL Y-11557</strain>
    </source>
</reference>
<evidence type="ECO:0000256" key="4">
    <source>
        <dbReference type="ARBA" id="ARBA00022884"/>
    </source>
</evidence>
<evidence type="ECO:0000256" key="3">
    <source>
        <dbReference type="ARBA" id="ARBA00022490"/>
    </source>
</evidence>
<dbReference type="Pfam" id="PF02290">
    <property type="entry name" value="SRP14"/>
    <property type="match status" value="1"/>
</dbReference>
<evidence type="ECO:0000313" key="9">
    <source>
        <dbReference type="EMBL" id="ODQ76556.1"/>
    </source>
</evidence>
<feature type="region of interest" description="Disordered" evidence="8">
    <location>
        <begin position="107"/>
        <end position="131"/>
    </location>
</feature>
<protein>
    <recommendedName>
        <fullName evidence="7">Signal recognition particle subunit SRP14</fullName>
    </recommendedName>
    <alternativeName>
        <fullName evidence="7">Signal recognition particle 14 kDa protein</fullName>
    </alternativeName>
</protein>
<keyword evidence="5 7" id="KW-0733">Signal recognition particle</keyword>
<dbReference type="InterPro" id="IPR003210">
    <property type="entry name" value="Signal_recog_particle_SRP14"/>
</dbReference>
<evidence type="ECO:0000256" key="6">
    <source>
        <dbReference type="ARBA" id="ARBA00023274"/>
    </source>
</evidence>
<comment type="similarity">
    <text evidence="2 7">Belongs to the SRP14 family.</text>
</comment>
<dbReference type="Gene3D" id="3.30.720.10">
    <property type="entry name" value="Signal recognition particle alu RNA binding heterodimer, srp9/1"/>
    <property type="match status" value="1"/>
</dbReference>
<dbReference type="Proteomes" id="UP000094385">
    <property type="component" value="Unassembled WGS sequence"/>
</dbReference>
<evidence type="ECO:0000256" key="5">
    <source>
        <dbReference type="ARBA" id="ARBA00023135"/>
    </source>
</evidence>
<accession>A0A1E3QFT7</accession>
<dbReference type="GO" id="GO:0030942">
    <property type="term" value="F:endoplasmic reticulum signal peptide binding"/>
    <property type="evidence" value="ECO:0007669"/>
    <property type="project" value="UniProtKB-UniRule"/>
</dbReference>
<evidence type="ECO:0000313" key="10">
    <source>
        <dbReference type="Proteomes" id="UP000094385"/>
    </source>
</evidence>
<dbReference type="PANTHER" id="PTHR12013">
    <property type="entry name" value="SIGNAL RECOGNITION PARTICLE 14 KD PROTEIN"/>
    <property type="match status" value="1"/>
</dbReference>
<organism evidence="9 10">
    <name type="scientific">Lipomyces starkeyi NRRL Y-11557</name>
    <dbReference type="NCBI Taxonomy" id="675824"/>
    <lineage>
        <taxon>Eukaryota</taxon>
        <taxon>Fungi</taxon>
        <taxon>Dikarya</taxon>
        <taxon>Ascomycota</taxon>
        <taxon>Saccharomycotina</taxon>
        <taxon>Lipomycetes</taxon>
        <taxon>Lipomycetales</taxon>
        <taxon>Lipomycetaceae</taxon>
        <taxon>Lipomyces</taxon>
    </lineage>
</organism>
<dbReference type="GO" id="GO:0006614">
    <property type="term" value="P:SRP-dependent cotranslational protein targeting to membrane"/>
    <property type="evidence" value="ECO:0007669"/>
    <property type="project" value="UniProtKB-UniRule"/>
</dbReference>
<sequence>MDAKGRLSNDEFLSQLGELFKRQQESGTVFLQQKRLTEFDPVENKHNPRPGDFTDTSSDGKTYPLIFRASNGAPDKSKKLKYSTVVETDKLEAFWKKYSDVVKGGVTGLKKKDKKKTKGKKKKAPATGVSK</sequence>
<keyword evidence="6 7" id="KW-0687">Ribonucleoprotein</keyword>
<evidence type="ECO:0000256" key="2">
    <source>
        <dbReference type="ARBA" id="ARBA00010349"/>
    </source>
</evidence>